<dbReference type="Gene3D" id="3.40.50.720">
    <property type="entry name" value="NAD(P)-binding Rossmann-like Domain"/>
    <property type="match status" value="1"/>
</dbReference>
<evidence type="ECO:0000313" key="6">
    <source>
        <dbReference type="Proteomes" id="UP000024547"/>
    </source>
</evidence>
<dbReference type="SUPFAM" id="SSF51735">
    <property type="entry name" value="NAD(P)-binding Rossmann-fold domains"/>
    <property type="match status" value="1"/>
</dbReference>
<comment type="similarity">
    <text evidence="1">Belongs to the short-chain dehydrogenases/reductases (SDR) family.</text>
</comment>
<proteinExistence type="inferred from homology"/>
<evidence type="ECO:0000313" key="3">
    <source>
        <dbReference type="EMBL" id="HAE94955.1"/>
    </source>
</evidence>
<sequence>MTYAPFNLAGKVCVITGGNKGIGLGMAEALAASNADIVIWGRKADDNAEAVKKLEALGTGKAKAWQVDVGEEDQVVKAMAEAEEEFGRIDTCIANAGVGRGAANFGDMTLDTWRYNQRINSEGAFLTLREAAKSMVKRAKAGDPGGSLVGTASLAGIEGAGRNQAYGHTKGGLIAMMNAIAVEYGRYLIRANSILPGWIATDMTEGGQANEVFNTKVISRVPIRRWGEPEDFGGIAVYLASDASKYHSGDTLIVDGGYAKF</sequence>
<dbReference type="PANTHER" id="PTHR42760:SF133">
    <property type="entry name" value="3-OXOACYL-[ACYL-CARRIER-PROTEIN] REDUCTASE"/>
    <property type="match status" value="1"/>
</dbReference>
<dbReference type="AlphaFoldDB" id="A0A059DZI0"/>
<dbReference type="Proteomes" id="UP000024547">
    <property type="component" value="Unassembled WGS sequence"/>
</dbReference>
<dbReference type="eggNOG" id="COG1028">
    <property type="taxonomic scope" value="Bacteria"/>
</dbReference>
<dbReference type="GeneID" id="92501595"/>
<dbReference type="EMBL" id="AWFH01000034">
    <property type="protein sequence ID" value="KCZ59780.1"/>
    <property type="molecule type" value="Genomic_DNA"/>
</dbReference>
<dbReference type="STRING" id="1280948.HY36_06525"/>
<dbReference type="InterPro" id="IPR036291">
    <property type="entry name" value="NAD(P)-bd_dom_sf"/>
</dbReference>
<dbReference type="Pfam" id="PF13561">
    <property type="entry name" value="adh_short_C2"/>
    <property type="match status" value="1"/>
</dbReference>
<name>A0A059DZI0_9PROT</name>
<comment type="caution">
    <text evidence="5">The sequence shown here is derived from an EMBL/GenBank/DDBJ whole genome shotgun (WGS) entry which is preliminary data.</text>
</comment>
<dbReference type="EMBL" id="DMBR01000312">
    <property type="protein sequence ID" value="HAE94955.1"/>
    <property type="molecule type" value="Genomic_DNA"/>
</dbReference>
<dbReference type="InterPro" id="IPR002347">
    <property type="entry name" value="SDR_fam"/>
</dbReference>
<dbReference type="PATRIC" id="fig|1280948.3.peg.2400"/>
<evidence type="ECO:0000313" key="5">
    <source>
        <dbReference type="EMBL" id="KCZ59780.1"/>
    </source>
</evidence>
<reference evidence="7 8" key="2">
    <citation type="journal article" date="2018" name="Nat. Biotechnol.">
        <title>A standardized bacterial taxonomy based on genome phylogeny substantially revises the tree of life.</title>
        <authorList>
            <person name="Parks D.H."/>
            <person name="Chuvochina M."/>
            <person name="Waite D.W."/>
            <person name="Rinke C."/>
            <person name="Skarshewski A."/>
            <person name="Chaumeil P.A."/>
            <person name="Hugenholtz P."/>
        </authorList>
    </citation>
    <scope>NUCLEOTIDE SEQUENCE [LARGE SCALE GENOMIC DNA]</scope>
    <source>
        <strain evidence="4">UBA10378</strain>
        <strain evidence="3">UBA8557</strain>
    </source>
</reference>
<dbReference type="Proteomes" id="UP000259173">
    <property type="component" value="Unassembled WGS sequence"/>
</dbReference>
<dbReference type="PRINTS" id="PR00081">
    <property type="entry name" value="GDHRDH"/>
</dbReference>
<dbReference type="RefSeq" id="WP_035552998.1">
    <property type="nucleotide sequence ID" value="NZ_AWFH01000034.1"/>
</dbReference>
<gene>
    <name evidence="3" type="ORF">DCG65_10365</name>
    <name evidence="4" type="ORF">DD728_12315</name>
    <name evidence="5" type="ORF">HY36_06525</name>
</gene>
<dbReference type="EMBL" id="DOGS01000244">
    <property type="protein sequence ID" value="HBQ49638.1"/>
    <property type="molecule type" value="Genomic_DNA"/>
</dbReference>
<evidence type="ECO:0000256" key="1">
    <source>
        <dbReference type="ARBA" id="ARBA00006484"/>
    </source>
</evidence>
<reference evidence="5 6" key="1">
    <citation type="journal article" date="2014" name="Antonie Van Leeuwenhoek">
        <title>Hyphomonas beringensis sp. nov. and Hyphomonas chukchiensis sp. nov., isolated from surface seawater of the Bering Sea and Chukchi Sea.</title>
        <authorList>
            <person name="Li C."/>
            <person name="Lai Q."/>
            <person name="Li G."/>
            <person name="Dong C."/>
            <person name="Wang J."/>
            <person name="Liao Y."/>
            <person name="Shao Z."/>
        </authorList>
    </citation>
    <scope>NUCLEOTIDE SEQUENCE [LARGE SCALE GENOMIC DNA]</scope>
    <source>
        <strain evidence="5 6">22II1-22F38</strain>
    </source>
</reference>
<protein>
    <submittedName>
        <fullName evidence="5">2-deoxy-D-gluconate 3-dehydrogenase</fullName>
    </submittedName>
    <submittedName>
        <fullName evidence="3">KR domain-containing protein</fullName>
    </submittedName>
</protein>
<evidence type="ECO:0000313" key="8">
    <source>
        <dbReference type="Proteomes" id="UP000263957"/>
    </source>
</evidence>
<keyword evidence="2" id="KW-0560">Oxidoreductase</keyword>
<dbReference type="GO" id="GO:0016616">
    <property type="term" value="F:oxidoreductase activity, acting on the CH-OH group of donors, NAD or NADP as acceptor"/>
    <property type="evidence" value="ECO:0007669"/>
    <property type="project" value="TreeGrafter"/>
</dbReference>
<dbReference type="FunFam" id="3.40.50.720:FF:000084">
    <property type="entry name" value="Short-chain dehydrogenase reductase"/>
    <property type="match status" value="1"/>
</dbReference>
<organism evidence="5 6">
    <name type="scientific">Hyphomonas atlantica</name>
    <dbReference type="NCBI Taxonomy" id="1280948"/>
    <lineage>
        <taxon>Bacteria</taxon>
        <taxon>Pseudomonadati</taxon>
        <taxon>Pseudomonadota</taxon>
        <taxon>Alphaproteobacteria</taxon>
        <taxon>Hyphomonadales</taxon>
        <taxon>Hyphomonadaceae</taxon>
        <taxon>Hyphomonas</taxon>
    </lineage>
</organism>
<accession>A0A059DZI0</accession>
<evidence type="ECO:0000313" key="4">
    <source>
        <dbReference type="EMBL" id="HBQ49638.1"/>
    </source>
</evidence>
<evidence type="ECO:0000256" key="2">
    <source>
        <dbReference type="ARBA" id="ARBA00023002"/>
    </source>
</evidence>
<dbReference type="Proteomes" id="UP000263957">
    <property type="component" value="Unassembled WGS sequence"/>
</dbReference>
<evidence type="ECO:0000313" key="7">
    <source>
        <dbReference type="Proteomes" id="UP000259173"/>
    </source>
</evidence>
<dbReference type="PANTHER" id="PTHR42760">
    <property type="entry name" value="SHORT-CHAIN DEHYDROGENASES/REDUCTASES FAMILY MEMBER"/>
    <property type="match status" value="1"/>
</dbReference>
<keyword evidence="6" id="KW-1185">Reference proteome</keyword>
<dbReference type="OrthoDB" id="9796652at2"/>